<evidence type="ECO:0008006" key="3">
    <source>
        <dbReference type="Google" id="ProtNLM"/>
    </source>
</evidence>
<evidence type="ECO:0000313" key="2">
    <source>
        <dbReference type="Proteomes" id="UP000189818"/>
    </source>
</evidence>
<sequence>MDRKGGVILAMFALCGCDLLSPQWKGWVYPNGAELTVDIPIGLFSTLEECRASAKRTLQFTASRDENGNAIEGDYECGYKCKAASDLGGLNVCEKTEH</sequence>
<accession>A0A1T5CGZ2</accession>
<organism evidence="1 2">
    <name type="scientific">Rhizorhabdus histidinilytica</name>
    <dbReference type="NCBI Taxonomy" id="439228"/>
    <lineage>
        <taxon>Bacteria</taxon>
        <taxon>Pseudomonadati</taxon>
        <taxon>Pseudomonadota</taxon>
        <taxon>Alphaproteobacteria</taxon>
        <taxon>Sphingomonadales</taxon>
        <taxon>Sphingomonadaceae</taxon>
        <taxon>Rhizorhabdus</taxon>
    </lineage>
</organism>
<dbReference type="PROSITE" id="PS51257">
    <property type="entry name" value="PROKAR_LIPOPROTEIN"/>
    <property type="match status" value="1"/>
</dbReference>
<gene>
    <name evidence="1" type="ORF">SAMN06295920_10459</name>
</gene>
<evidence type="ECO:0000313" key="1">
    <source>
        <dbReference type="EMBL" id="SKB58755.1"/>
    </source>
</evidence>
<dbReference type="AlphaFoldDB" id="A0A1T5CGZ2"/>
<protein>
    <recommendedName>
        <fullName evidence="3">Lipoprotein</fullName>
    </recommendedName>
</protein>
<reference evidence="2" key="1">
    <citation type="submission" date="2017-02" db="EMBL/GenBank/DDBJ databases">
        <authorList>
            <person name="Varghese N."/>
            <person name="Submissions S."/>
        </authorList>
    </citation>
    <scope>NUCLEOTIDE SEQUENCE [LARGE SCALE GENOMIC DNA]</scope>
    <source>
        <strain evidence="2">UM2</strain>
    </source>
</reference>
<name>A0A1T5CGZ2_9SPHN</name>
<dbReference type="Proteomes" id="UP000189818">
    <property type="component" value="Unassembled WGS sequence"/>
</dbReference>
<keyword evidence="2" id="KW-1185">Reference proteome</keyword>
<proteinExistence type="predicted"/>
<dbReference type="EMBL" id="FUYM01000004">
    <property type="protein sequence ID" value="SKB58755.1"/>
    <property type="molecule type" value="Genomic_DNA"/>
</dbReference>